<dbReference type="InterPro" id="IPR029058">
    <property type="entry name" value="AB_hydrolase_fold"/>
</dbReference>
<dbReference type="InterPro" id="IPR001031">
    <property type="entry name" value="Thioesterase"/>
</dbReference>
<dbReference type="RefSeq" id="WP_237377575.1">
    <property type="nucleotide sequence ID" value="NZ_CP071793.1"/>
</dbReference>
<name>A0A8A4TGQ5_SULCO</name>
<keyword evidence="4" id="KW-1185">Reference proteome</keyword>
<dbReference type="PANTHER" id="PTHR11487:SF0">
    <property type="entry name" value="S-ACYL FATTY ACID SYNTHASE THIOESTERASE, MEDIUM CHAIN"/>
    <property type="match status" value="1"/>
</dbReference>
<dbReference type="Proteomes" id="UP000663929">
    <property type="component" value="Chromosome"/>
</dbReference>
<evidence type="ECO:0000256" key="1">
    <source>
        <dbReference type="ARBA" id="ARBA00007169"/>
    </source>
</evidence>
<evidence type="ECO:0000313" key="3">
    <source>
        <dbReference type="EMBL" id="QTD47908.1"/>
    </source>
</evidence>
<accession>A0A8A4TGQ5</accession>
<gene>
    <name evidence="3" type="ORF">J3U87_20170</name>
</gene>
<dbReference type="InterPro" id="IPR012223">
    <property type="entry name" value="TEII"/>
</dbReference>
<evidence type="ECO:0000313" key="4">
    <source>
        <dbReference type="Proteomes" id="UP000663929"/>
    </source>
</evidence>
<dbReference type="Gene3D" id="3.40.50.1820">
    <property type="entry name" value="alpha/beta hydrolase"/>
    <property type="match status" value="1"/>
</dbReference>
<sequence length="254" mass="28526">MTRYNSPWLRCFAPRAQPTLRLFAFHHGGGSATFIKGWDKELPASIEVVGVQLPGRAERFRDPHVTDVDSLIHEIAQAMQPYQNAPFAFFGHSLGAMLSFELTRYLVDFHRVQPVHLFVSGRHAPQLRGIVPPLHHLPDEAFIEQVGAFGGLQPEVLEHKELLEMILPGLRADFKLSASYRYQPAPPLPCPITAMGGLQDATVPLEKIQGWRDQTSNAFDVKTFDGGHFYLEENRGEMLDFLAKTCTRAIRGRA</sequence>
<organism evidence="3 4">
    <name type="scientific">Sulfidibacter corallicola</name>
    <dbReference type="NCBI Taxonomy" id="2818388"/>
    <lineage>
        <taxon>Bacteria</taxon>
        <taxon>Pseudomonadati</taxon>
        <taxon>Acidobacteriota</taxon>
        <taxon>Holophagae</taxon>
        <taxon>Acanthopleuribacterales</taxon>
        <taxon>Acanthopleuribacteraceae</taxon>
        <taxon>Sulfidibacter</taxon>
    </lineage>
</organism>
<comment type="similarity">
    <text evidence="1">Belongs to the thioesterase family.</text>
</comment>
<protein>
    <submittedName>
        <fullName evidence="3">Thioesterase</fullName>
    </submittedName>
</protein>
<proteinExistence type="inferred from homology"/>
<dbReference type="SUPFAM" id="SSF53474">
    <property type="entry name" value="alpha/beta-Hydrolases"/>
    <property type="match status" value="1"/>
</dbReference>
<dbReference type="EMBL" id="CP071793">
    <property type="protein sequence ID" value="QTD47908.1"/>
    <property type="molecule type" value="Genomic_DNA"/>
</dbReference>
<dbReference type="GO" id="GO:0008610">
    <property type="term" value="P:lipid biosynthetic process"/>
    <property type="evidence" value="ECO:0007669"/>
    <property type="project" value="TreeGrafter"/>
</dbReference>
<evidence type="ECO:0000259" key="2">
    <source>
        <dbReference type="Pfam" id="PF00975"/>
    </source>
</evidence>
<dbReference type="AlphaFoldDB" id="A0A8A4TGQ5"/>
<dbReference type="Pfam" id="PF00975">
    <property type="entry name" value="Thioesterase"/>
    <property type="match status" value="1"/>
</dbReference>
<reference evidence="3" key="1">
    <citation type="submission" date="2021-03" db="EMBL/GenBank/DDBJ databases">
        <title>Acanthopleuribacteraceae sp. M133.</title>
        <authorList>
            <person name="Wang G."/>
        </authorList>
    </citation>
    <scope>NUCLEOTIDE SEQUENCE</scope>
    <source>
        <strain evidence="3">M133</strain>
    </source>
</reference>
<feature type="domain" description="Thioesterase" evidence="2">
    <location>
        <begin position="21"/>
        <end position="244"/>
    </location>
</feature>
<dbReference type="PANTHER" id="PTHR11487">
    <property type="entry name" value="THIOESTERASE"/>
    <property type="match status" value="1"/>
</dbReference>
<dbReference type="KEGG" id="scor:J3U87_20170"/>